<organism evidence="1 2">
    <name type="scientific">Oryzisolibacter propanilivorax</name>
    <dbReference type="NCBI Taxonomy" id="1527607"/>
    <lineage>
        <taxon>Bacteria</taxon>
        <taxon>Pseudomonadati</taxon>
        <taxon>Pseudomonadota</taxon>
        <taxon>Betaproteobacteria</taxon>
        <taxon>Burkholderiales</taxon>
        <taxon>Comamonadaceae</taxon>
        <taxon>Oryzisolibacter</taxon>
    </lineage>
</organism>
<evidence type="ECO:0000313" key="1">
    <source>
        <dbReference type="EMBL" id="SDM56860.1"/>
    </source>
</evidence>
<dbReference type="STRING" id="1527607.SAMN05428957_10870"/>
<name>A0A1G9UA92_9BURK</name>
<keyword evidence="2" id="KW-1185">Reference proteome</keyword>
<dbReference type="EMBL" id="FNHP01000008">
    <property type="protein sequence ID" value="SDM56860.1"/>
    <property type="molecule type" value="Genomic_DNA"/>
</dbReference>
<dbReference type="AlphaFoldDB" id="A0A1G9UA92"/>
<reference evidence="2" key="1">
    <citation type="submission" date="2016-10" db="EMBL/GenBank/DDBJ databases">
        <authorList>
            <person name="Varghese N."/>
            <person name="Submissions S."/>
        </authorList>
    </citation>
    <scope>NUCLEOTIDE SEQUENCE [LARGE SCALE GENOMIC DNA]</scope>
    <source>
        <strain evidence="2">EPL6</strain>
    </source>
</reference>
<dbReference type="PROSITE" id="PS51257">
    <property type="entry name" value="PROKAR_LIPOPROTEIN"/>
    <property type="match status" value="1"/>
</dbReference>
<accession>A0A1G9UA92</accession>
<dbReference type="Proteomes" id="UP000198552">
    <property type="component" value="Unassembled WGS sequence"/>
</dbReference>
<proteinExistence type="predicted"/>
<protein>
    <recommendedName>
        <fullName evidence="3">Lipoprotein</fullName>
    </recommendedName>
</protein>
<evidence type="ECO:0008006" key="3">
    <source>
        <dbReference type="Google" id="ProtNLM"/>
    </source>
</evidence>
<gene>
    <name evidence="1" type="ORF">SAMN05428957_10870</name>
</gene>
<sequence length="159" mass="17214">MDRPVEASTRSTAGHFVLLLSAGLLGGLVGCGSDEDQARWSAQKVIAARMKDPDSAKFRDVYTVDAPSTLPNTRRIAVCGVVDGKNSFGTYTGGDRFVVLQSFDSKFNTQDTVTAEVEPADRRATPDSRKAGMPATVYESVYWNRYCVDASHPPTFTGI</sequence>
<evidence type="ECO:0000313" key="2">
    <source>
        <dbReference type="Proteomes" id="UP000198552"/>
    </source>
</evidence>